<dbReference type="Pfam" id="PF12833">
    <property type="entry name" value="HTH_18"/>
    <property type="match status" value="1"/>
</dbReference>
<gene>
    <name evidence="7" type="ORF">ACFQMJ_29520</name>
</gene>
<reference evidence="8" key="1">
    <citation type="journal article" date="2019" name="Int. J. Syst. Evol. Microbiol.">
        <title>The Global Catalogue of Microorganisms (GCM) 10K type strain sequencing project: providing services to taxonomists for standard genome sequencing and annotation.</title>
        <authorList>
            <consortium name="The Broad Institute Genomics Platform"/>
            <consortium name="The Broad Institute Genome Sequencing Center for Infectious Disease"/>
            <person name="Wu L."/>
            <person name="Ma J."/>
        </authorList>
    </citation>
    <scope>NUCLEOTIDE SEQUENCE [LARGE SCALE GENOMIC DNA]</scope>
    <source>
        <strain evidence="8">KCTC 12907</strain>
    </source>
</reference>
<dbReference type="InterPro" id="IPR050204">
    <property type="entry name" value="AraC_XylS_family_regulators"/>
</dbReference>
<dbReference type="PROSITE" id="PS00041">
    <property type="entry name" value="HTH_ARAC_FAMILY_1"/>
    <property type="match status" value="1"/>
</dbReference>
<dbReference type="InterPro" id="IPR002491">
    <property type="entry name" value="ABC_transptr_periplasmic_BD"/>
</dbReference>
<keyword evidence="8" id="KW-1185">Reference proteome</keyword>
<comment type="caution">
    <text evidence="7">The sequence shown here is derived from an EMBL/GenBank/DDBJ whole genome shotgun (WGS) entry which is preliminary data.</text>
</comment>
<evidence type="ECO:0000259" key="6">
    <source>
        <dbReference type="PROSITE" id="PS50983"/>
    </source>
</evidence>
<dbReference type="PROSITE" id="PS50983">
    <property type="entry name" value="FE_B12_PBP"/>
    <property type="match status" value="1"/>
</dbReference>
<evidence type="ECO:0000256" key="4">
    <source>
        <dbReference type="ARBA" id="ARBA00023163"/>
    </source>
</evidence>
<keyword evidence="2" id="KW-0238">DNA-binding</keyword>
<sequence length="538" mass="62479">MKTAGVTRQEVLAVLKNSWFKLREVRRDRNSNAYWGIFRWRRLESYMLFVSLSAEGFVTVNGCIRTLKPGTAVVCVPGQKVSAHATLHDERGIYVIRFDAGTVGEKQYGLERLFPTDAELDYTPSSTDLALFESMLGYWQGDGWLGRLRSQAAFHEWFYSLLQGCIAEPDGDGKAGLAWARLYIEQHFDTNVTIEWLAGTISVSPRHFRRMFKETYGVSAIEYLTEQRINQVKIRMEESGRPLGEIAREVGYENESYLRRMFKKQVGVPPAQYSANRQLRVAAYSWPNIGQLLPLQIVPRAAPIDQYWTDYYRRKLHFDVTVPLGHRYDPNREALRLFRPDFIVGIDCFMTAEERQQLSEIAPSLFLPWLTESWQAHLLLTAAFLNREEEAESWLRSYRREAEAVADGLRRLTEREAVLIIMVDKKAVYRWTDPRLGEFDGLPLAPRRIDRIGAEFTRIDREWRNFDGADRMIVLLSEDVKSVSTWHELQRSEAWRERAVALGRRIHLIRLGPDFDYTAFNHRAILEQFKVLISALQL</sequence>
<keyword evidence="4" id="KW-0804">Transcription</keyword>
<dbReference type="SMART" id="SM00342">
    <property type="entry name" value="HTH_ARAC"/>
    <property type="match status" value="1"/>
</dbReference>
<name>A0ABW2FP10_9BACL</name>
<proteinExistence type="predicted"/>
<dbReference type="SUPFAM" id="SSF51215">
    <property type="entry name" value="Regulatory protein AraC"/>
    <property type="match status" value="1"/>
</dbReference>
<evidence type="ECO:0000256" key="3">
    <source>
        <dbReference type="ARBA" id="ARBA00023159"/>
    </source>
</evidence>
<dbReference type="Gene3D" id="1.10.10.60">
    <property type="entry name" value="Homeodomain-like"/>
    <property type="match status" value="2"/>
</dbReference>
<dbReference type="PANTHER" id="PTHR46796:SF6">
    <property type="entry name" value="ARAC SUBFAMILY"/>
    <property type="match status" value="1"/>
</dbReference>
<dbReference type="InterPro" id="IPR018060">
    <property type="entry name" value="HTH_AraC"/>
</dbReference>
<dbReference type="RefSeq" id="WP_378050356.1">
    <property type="nucleotide sequence ID" value="NZ_JBHMDN010000025.1"/>
</dbReference>
<accession>A0ABW2FP10</accession>
<feature type="domain" description="Fe/B12 periplasmic-binding" evidence="6">
    <location>
        <begin position="280"/>
        <end position="538"/>
    </location>
</feature>
<dbReference type="Proteomes" id="UP001596378">
    <property type="component" value="Unassembled WGS sequence"/>
</dbReference>
<dbReference type="SUPFAM" id="SSF46689">
    <property type="entry name" value="Homeodomain-like"/>
    <property type="match status" value="2"/>
</dbReference>
<dbReference type="InterPro" id="IPR037923">
    <property type="entry name" value="HTH-like"/>
</dbReference>
<evidence type="ECO:0000256" key="2">
    <source>
        <dbReference type="ARBA" id="ARBA00023125"/>
    </source>
</evidence>
<dbReference type="Pfam" id="PF01497">
    <property type="entry name" value="Peripla_BP_2"/>
    <property type="match status" value="1"/>
</dbReference>
<dbReference type="Gene3D" id="3.40.50.1980">
    <property type="entry name" value="Nitrogenase molybdenum iron protein domain"/>
    <property type="match status" value="2"/>
</dbReference>
<keyword evidence="3" id="KW-0010">Activator</keyword>
<evidence type="ECO:0000313" key="8">
    <source>
        <dbReference type="Proteomes" id="UP001596378"/>
    </source>
</evidence>
<dbReference type="EMBL" id="JBHTAI010000025">
    <property type="protein sequence ID" value="MFC7152695.1"/>
    <property type="molecule type" value="Genomic_DNA"/>
</dbReference>
<dbReference type="PANTHER" id="PTHR46796">
    <property type="entry name" value="HTH-TYPE TRANSCRIPTIONAL ACTIVATOR RHAS-RELATED"/>
    <property type="match status" value="1"/>
</dbReference>
<dbReference type="SUPFAM" id="SSF53807">
    <property type="entry name" value="Helical backbone' metal receptor"/>
    <property type="match status" value="1"/>
</dbReference>
<feature type="domain" description="HTH araC/xylS-type" evidence="5">
    <location>
        <begin position="178"/>
        <end position="276"/>
    </location>
</feature>
<evidence type="ECO:0000259" key="5">
    <source>
        <dbReference type="PROSITE" id="PS01124"/>
    </source>
</evidence>
<dbReference type="InterPro" id="IPR009057">
    <property type="entry name" value="Homeodomain-like_sf"/>
</dbReference>
<evidence type="ECO:0000256" key="1">
    <source>
        <dbReference type="ARBA" id="ARBA00023015"/>
    </source>
</evidence>
<keyword evidence="1" id="KW-0805">Transcription regulation</keyword>
<dbReference type="InterPro" id="IPR018062">
    <property type="entry name" value="HTH_AraC-typ_CS"/>
</dbReference>
<organism evidence="7 8">
    <name type="scientific">Cohnella cellulosilytica</name>
    <dbReference type="NCBI Taxonomy" id="986710"/>
    <lineage>
        <taxon>Bacteria</taxon>
        <taxon>Bacillati</taxon>
        <taxon>Bacillota</taxon>
        <taxon>Bacilli</taxon>
        <taxon>Bacillales</taxon>
        <taxon>Paenibacillaceae</taxon>
        <taxon>Cohnella</taxon>
    </lineage>
</organism>
<protein>
    <submittedName>
        <fullName evidence="7">Helix-turn-helix domain-containing protein</fullName>
    </submittedName>
</protein>
<dbReference type="PROSITE" id="PS01124">
    <property type="entry name" value="HTH_ARAC_FAMILY_2"/>
    <property type="match status" value="1"/>
</dbReference>
<evidence type="ECO:0000313" key="7">
    <source>
        <dbReference type="EMBL" id="MFC7152695.1"/>
    </source>
</evidence>